<keyword evidence="1" id="KW-0732">Signal</keyword>
<comment type="caution">
    <text evidence="2">The sequence shown here is derived from an EMBL/GenBank/DDBJ whole genome shotgun (WGS) entry which is preliminary data.</text>
</comment>
<keyword evidence="3" id="KW-1185">Reference proteome</keyword>
<dbReference type="PATRIC" id="fig|1107311.5.peg.2426"/>
<dbReference type="STRING" id="1107311.Q767_06155"/>
<dbReference type="EMBL" id="JRLZ01000004">
    <property type="protein sequence ID" value="KGO96484.1"/>
    <property type="molecule type" value="Genomic_DNA"/>
</dbReference>
<sequence>MKSKMLIFLMLLSLTVTAQDVNRILFRGIVVADSLDVDNIVVRNITSKRITITDNKGNFSLFVKERDTLVFSAIAFNSSVLIINKSHLDNEVVKIRLSVKVNELDEVVVRPYTLTGNLEADSKNLKIKTVDVDEKKIDLSNPLPKYNKVDNSLAQITPGSGNSFSGMDFVALGKKVHKAIFNPKPKEKKIDYVTEKIFSEGVKEKFDPQFFTETLKLKPEEIDLFLAYCDDTSPESRVLLNPKKEFELIDFLQKKSEEYHKKNQ</sequence>
<evidence type="ECO:0008006" key="4">
    <source>
        <dbReference type="Google" id="ProtNLM"/>
    </source>
</evidence>
<evidence type="ECO:0000256" key="1">
    <source>
        <dbReference type="SAM" id="SignalP"/>
    </source>
</evidence>
<organism evidence="2 3">
    <name type="scientific">Flavobacterium enshiense DK69</name>
    <dbReference type="NCBI Taxonomy" id="1107311"/>
    <lineage>
        <taxon>Bacteria</taxon>
        <taxon>Pseudomonadati</taxon>
        <taxon>Bacteroidota</taxon>
        <taxon>Flavobacteriia</taxon>
        <taxon>Flavobacteriales</taxon>
        <taxon>Flavobacteriaceae</taxon>
        <taxon>Flavobacterium</taxon>
    </lineage>
</organism>
<dbReference type="InterPro" id="IPR008969">
    <property type="entry name" value="CarboxyPept-like_regulatory"/>
</dbReference>
<reference evidence="3" key="1">
    <citation type="submission" date="2013-09" db="EMBL/GenBank/DDBJ databases">
        <authorList>
            <person name="Zeng Z."/>
            <person name="Chen C."/>
        </authorList>
    </citation>
    <scope>NUCLEOTIDE SEQUENCE [LARGE SCALE GENOMIC DNA]</scope>
    <source>
        <strain evidence="3">DK69</strain>
    </source>
</reference>
<name>A0A0A2MVU8_9FLAO</name>
<protein>
    <recommendedName>
        <fullName evidence="4">TonB-dependent receptor</fullName>
    </recommendedName>
</protein>
<dbReference type="Proteomes" id="UP000030149">
    <property type="component" value="Unassembled WGS sequence"/>
</dbReference>
<reference evidence="2 3" key="2">
    <citation type="journal article" date="2015" name="Stand. Genomic Sci.">
        <title>High quality draft genomic sequence of Flavobacterium enshiense DK69(T) and comparison among Flavobacterium genomes.</title>
        <authorList>
            <person name="Zeng Z."/>
            <person name="Chen C."/>
            <person name="Du H."/>
            <person name="Wang G."/>
            <person name="Li M."/>
        </authorList>
    </citation>
    <scope>NUCLEOTIDE SEQUENCE [LARGE SCALE GENOMIC DNA]</scope>
    <source>
        <strain evidence="2 3">DK69</strain>
    </source>
</reference>
<accession>A0A0A2MVU8</accession>
<dbReference type="RefSeq" id="WP_035630053.1">
    <property type="nucleotide sequence ID" value="NZ_AVCS01000009.1"/>
</dbReference>
<evidence type="ECO:0000313" key="2">
    <source>
        <dbReference type="EMBL" id="KGO96484.1"/>
    </source>
</evidence>
<dbReference type="eggNOG" id="ENOG502Z8NF">
    <property type="taxonomic scope" value="Bacteria"/>
</dbReference>
<feature type="signal peptide" evidence="1">
    <location>
        <begin position="1"/>
        <end position="18"/>
    </location>
</feature>
<evidence type="ECO:0000313" key="3">
    <source>
        <dbReference type="Proteomes" id="UP000030149"/>
    </source>
</evidence>
<dbReference type="SUPFAM" id="SSF49464">
    <property type="entry name" value="Carboxypeptidase regulatory domain-like"/>
    <property type="match status" value="1"/>
</dbReference>
<proteinExistence type="predicted"/>
<dbReference type="OrthoDB" id="1431099at2"/>
<dbReference type="AlphaFoldDB" id="A0A0A2MVU8"/>
<feature type="chain" id="PRO_5001992819" description="TonB-dependent receptor" evidence="1">
    <location>
        <begin position="19"/>
        <end position="264"/>
    </location>
</feature>
<gene>
    <name evidence="2" type="ORF">Q767_06155</name>
</gene>